<proteinExistence type="predicted"/>
<dbReference type="EMBL" id="JBHMEY010000036">
    <property type="protein sequence ID" value="MFB9097138.1"/>
    <property type="molecule type" value="Genomic_DNA"/>
</dbReference>
<protein>
    <recommendedName>
        <fullName evidence="3">Lipoprotein</fullName>
    </recommendedName>
</protein>
<dbReference type="PROSITE" id="PS51257">
    <property type="entry name" value="PROKAR_LIPOPROTEIN"/>
    <property type="match status" value="1"/>
</dbReference>
<dbReference type="Proteomes" id="UP001589607">
    <property type="component" value="Unassembled WGS sequence"/>
</dbReference>
<comment type="caution">
    <text evidence="1">The sequence shown here is derived from an EMBL/GenBank/DDBJ whole genome shotgun (WGS) entry which is preliminary data.</text>
</comment>
<dbReference type="RefSeq" id="WP_236457587.1">
    <property type="nucleotide sequence ID" value="NZ_CBCSGE010000037.1"/>
</dbReference>
<evidence type="ECO:0000313" key="1">
    <source>
        <dbReference type="EMBL" id="MFB9097138.1"/>
    </source>
</evidence>
<keyword evidence="2" id="KW-1185">Reference proteome</keyword>
<gene>
    <name evidence="1" type="ORF">ACFFVF_11460</name>
</gene>
<evidence type="ECO:0008006" key="3">
    <source>
        <dbReference type="Google" id="ProtNLM"/>
    </source>
</evidence>
<evidence type="ECO:0000313" key="2">
    <source>
        <dbReference type="Proteomes" id="UP001589607"/>
    </source>
</evidence>
<organism evidence="1 2">
    <name type="scientific">Flavobacterium jumunjinense</name>
    <dbReference type="NCBI Taxonomy" id="998845"/>
    <lineage>
        <taxon>Bacteria</taxon>
        <taxon>Pseudomonadati</taxon>
        <taxon>Bacteroidota</taxon>
        <taxon>Flavobacteriia</taxon>
        <taxon>Flavobacteriales</taxon>
        <taxon>Flavobacteriaceae</taxon>
        <taxon>Flavobacterium</taxon>
    </lineage>
</organism>
<reference evidence="1 2" key="1">
    <citation type="submission" date="2024-09" db="EMBL/GenBank/DDBJ databases">
        <authorList>
            <person name="Sun Q."/>
            <person name="Mori K."/>
        </authorList>
    </citation>
    <scope>NUCLEOTIDE SEQUENCE [LARGE SCALE GENOMIC DNA]</scope>
    <source>
        <strain evidence="1 2">CECT 7955</strain>
    </source>
</reference>
<name>A0ABV5GP19_9FLAO</name>
<sequence>MKLDFKIVLLLLVFLSCKENDNNGKVVYNQDEYLKLWMKDKNVKVKVVDTFCGNQTKKAIKDIANNQLTYFNPYAYYEHEELAELLKKHGIQSKRYYRPCISVASFNLYCYQDLMKGEIEKRYGKTFLDSLWKIAEKNFVLKYPDSLYIKEGRDIREKYIPVKKE</sequence>
<accession>A0ABV5GP19</accession>